<feature type="transmembrane region" description="Helical" evidence="1">
    <location>
        <begin position="205"/>
        <end position="229"/>
    </location>
</feature>
<dbReference type="EMBL" id="QVTD01000003">
    <property type="protein sequence ID" value="RFU65122.1"/>
    <property type="molecule type" value="Genomic_DNA"/>
</dbReference>
<evidence type="ECO:0000256" key="1">
    <source>
        <dbReference type="SAM" id="Phobius"/>
    </source>
</evidence>
<keyword evidence="1" id="KW-1133">Transmembrane helix</keyword>
<comment type="caution">
    <text evidence="2">The sequence shown here is derived from an EMBL/GenBank/DDBJ whole genome shotgun (WGS) entry which is preliminary data.</text>
</comment>
<feature type="transmembrane region" description="Helical" evidence="1">
    <location>
        <begin position="361"/>
        <end position="390"/>
    </location>
</feature>
<gene>
    <name evidence="2" type="ORF">D0466_04220</name>
</gene>
<accession>A0A372LGR0</accession>
<dbReference type="AlphaFoldDB" id="A0A372LGR0"/>
<evidence type="ECO:0000313" key="2">
    <source>
        <dbReference type="EMBL" id="RFU65122.1"/>
    </source>
</evidence>
<feature type="transmembrane region" description="Helical" evidence="1">
    <location>
        <begin position="258"/>
        <end position="277"/>
    </location>
</feature>
<feature type="transmembrane region" description="Helical" evidence="1">
    <location>
        <begin position="327"/>
        <end position="349"/>
    </location>
</feature>
<dbReference type="Proteomes" id="UP000262939">
    <property type="component" value="Unassembled WGS sequence"/>
</dbReference>
<feature type="transmembrane region" description="Helical" evidence="1">
    <location>
        <begin position="133"/>
        <end position="154"/>
    </location>
</feature>
<sequence>MLQTKVITQKRMNIKVKNLFILSMCIAYLINFFMKWNIFSYYIVSLSIVVFLICLEAAKTLPRLFSIMMLLSGIVLNIFKGDVMEGTANGLLVNLPLLCLVILVPLLSIPFKIGGYFHSIHFYMERMAHDLKTMFGTITLLLFCIGPMLNIGSIRILHETIRDIELEPEFLAKSYLVGFSTVVLWSPYFSSVALVLYYLDVPVLQYLPLGLALAFIQLIFGNLLFYLWLKNKKQSDKIKEDTIIEENENKEKYHRKKMMDLLFVLIFLSGLLFLLEYVTKLPMIYLVSLFSITYPVIWSITKRKRNEFVFHIKEYIENSIPKMNNEIVLFISAGLFGNALAGTTFADGIKLFLTETASMSFLLFIITVVIIILVFTFIGVHPVVVVTALVSQMDADMIGTRPEVLALLIMISWSMSAILSPVNPLNLVVSESIDKPGLSVGLRWNGFYVLLMFVVGAAFIYLIH</sequence>
<feature type="transmembrane region" description="Helical" evidence="1">
    <location>
        <begin position="175"/>
        <end position="199"/>
    </location>
</feature>
<feature type="transmembrane region" description="Helical" evidence="1">
    <location>
        <begin position="402"/>
        <end position="422"/>
    </location>
</feature>
<feature type="transmembrane region" description="Helical" evidence="1">
    <location>
        <begin position="91"/>
        <end position="113"/>
    </location>
</feature>
<name>A0A372LGR0_9BACI</name>
<evidence type="ECO:0000313" key="3">
    <source>
        <dbReference type="Proteomes" id="UP000262939"/>
    </source>
</evidence>
<protein>
    <recommendedName>
        <fullName evidence="4">Citrate transporter-like domain-containing protein</fullName>
    </recommendedName>
</protein>
<feature type="transmembrane region" description="Helical" evidence="1">
    <location>
        <begin position="16"/>
        <end position="34"/>
    </location>
</feature>
<keyword evidence="1" id="KW-0472">Membrane</keyword>
<reference evidence="2 3" key="1">
    <citation type="submission" date="2018-08" db="EMBL/GenBank/DDBJ databases">
        <title>Bacillus chawlae sp. nov., Bacillus glennii sp. nov., and Bacillus saganii sp. nov. Isolated from the Vehicle Assembly Building at Kennedy Space Center where the Viking Spacecraft were Assembled.</title>
        <authorList>
            <person name="Seuylemezian A."/>
            <person name="Vaishampayan P."/>
        </authorList>
    </citation>
    <scope>NUCLEOTIDE SEQUENCE [LARGE SCALE GENOMIC DNA]</scope>
    <source>
        <strain evidence="2 3">V44-8</strain>
    </source>
</reference>
<keyword evidence="3" id="KW-1185">Reference proteome</keyword>
<keyword evidence="1" id="KW-0812">Transmembrane</keyword>
<feature type="transmembrane region" description="Helical" evidence="1">
    <location>
        <begin position="283"/>
        <end position="301"/>
    </location>
</feature>
<feature type="transmembrane region" description="Helical" evidence="1">
    <location>
        <begin position="64"/>
        <end position="79"/>
    </location>
</feature>
<evidence type="ECO:0008006" key="4">
    <source>
        <dbReference type="Google" id="ProtNLM"/>
    </source>
</evidence>
<feature type="transmembrane region" description="Helical" evidence="1">
    <location>
        <begin position="442"/>
        <end position="463"/>
    </location>
</feature>
<proteinExistence type="predicted"/>
<organism evidence="2 3">
    <name type="scientific">Peribacillus glennii</name>
    <dbReference type="NCBI Taxonomy" id="2303991"/>
    <lineage>
        <taxon>Bacteria</taxon>
        <taxon>Bacillati</taxon>
        <taxon>Bacillota</taxon>
        <taxon>Bacilli</taxon>
        <taxon>Bacillales</taxon>
        <taxon>Bacillaceae</taxon>
        <taxon>Peribacillus</taxon>
    </lineage>
</organism>